<dbReference type="EMBL" id="NEVH01003750">
    <property type="protein sequence ID" value="PNF40090.1"/>
    <property type="molecule type" value="Genomic_DNA"/>
</dbReference>
<proteinExistence type="predicted"/>
<sequence>MAKTYSHRKKTTRNKIPTDILDAGKTVGAIDRKQDLTVQNHAQTDMDVRDTIVRISQ</sequence>
<comment type="caution">
    <text evidence="1">The sequence shown here is derived from an EMBL/GenBank/DDBJ whole genome shotgun (WGS) entry which is preliminary data.</text>
</comment>
<organism evidence="1 2">
    <name type="scientific">Cryptotermes secundus</name>
    <dbReference type="NCBI Taxonomy" id="105785"/>
    <lineage>
        <taxon>Eukaryota</taxon>
        <taxon>Metazoa</taxon>
        <taxon>Ecdysozoa</taxon>
        <taxon>Arthropoda</taxon>
        <taxon>Hexapoda</taxon>
        <taxon>Insecta</taxon>
        <taxon>Pterygota</taxon>
        <taxon>Neoptera</taxon>
        <taxon>Polyneoptera</taxon>
        <taxon>Dictyoptera</taxon>
        <taxon>Blattodea</taxon>
        <taxon>Blattoidea</taxon>
        <taxon>Termitoidae</taxon>
        <taxon>Kalotermitidae</taxon>
        <taxon>Cryptotermitinae</taxon>
        <taxon>Cryptotermes</taxon>
    </lineage>
</organism>
<dbReference type="AlphaFoldDB" id="A0A2J7RGY7"/>
<reference evidence="1 2" key="1">
    <citation type="submission" date="2017-12" db="EMBL/GenBank/DDBJ databases">
        <title>Hemimetabolous genomes reveal molecular basis of termite eusociality.</title>
        <authorList>
            <person name="Harrison M.C."/>
            <person name="Jongepier E."/>
            <person name="Robertson H.M."/>
            <person name="Arning N."/>
            <person name="Bitard-Feildel T."/>
            <person name="Chao H."/>
            <person name="Childers C.P."/>
            <person name="Dinh H."/>
            <person name="Doddapaneni H."/>
            <person name="Dugan S."/>
            <person name="Gowin J."/>
            <person name="Greiner C."/>
            <person name="Han Y."/>
            <person name="Hu H."/>
            <person name="Hughes D.S.T."/>
            <person name="Huylmans A.-K."/>
            <person name="Kemena C."/>
            <person name="Kremer L.P.M."/>
            <person name="Lee S.L."/>
            <person name="Lopez-Ezquerra A."/>
            <person name="Mallet L."/>
            <person name="Monroy-Kuhn J.M."/>
            <person name="Moser A."/>
            <person name="Murali S.C."/>
            <person name="Muzny D.M."/>
            <person name="Otani S."/>
            <person name="Piulachs M.-D."/>
            <person name="Poelchau M."/>
            <person name="Qu J."/>
            <person name="Schaub F."/>
            <person name="Wada-Katsumata A."/>
            <person name="Worley K.C."/>
            <person name="Xie Q."/>
            <person name="Ylla G."/>
            <person name="Poulsen M."/>
            <person name="Gibbs R.A."/>
            <person name="Schal C."/>
            <person name="Richards S."/>
            <person name="Belles X."/>
            <person name="Korb J."/>
            <person name="Bornberg-Bauer E."/>
        </authorList>
    </citation>
    <scope>NUCLEOTIDE SEQUENCE [LARGE SCALE GENOMIC DNA]</scope>
    <source>
        <tissue evidence="1">Whole body</tissue>
    </source>
</reference>
<dbReference type="Proteomes" id="UP000235965">
    <property type="component" value="Unassembled WGS sequence"/>
</dbReference>
<evidence type="ECO:0000313" key="2">
    <source>
        <dbReference type="Proteomes" id="UP000235965"/>
    </source>
</evidence>
<name>A0A2J7RGY7_9NEOP</name>
<accession>A0A2J7RGY7</accession>
<dbReference type="InParanoid" id="A0A2J7RGY7"/>
<evidence type="ECO:0000313" key="1">
    <source>
        <dbReference type="EMBL" id="PNF40090.1"/>
    </source>
</evidence>
<gene>
    <name evidence="1" type="ORF">B7P43_G10708</name>
</gene>
<protein>
    <submittedName>
        <fullName evidence="1">Uncharacterized protein</fullName>
    </submittedName>
</protein>
<keyword evidence="2" id="KW-1185">Reference proteome</keyword>